<dbReference type="AlphaFoldDB" id="W0V7N5"/>
<dbReference type="EMBL" id="HG322949">
    <property type="protein sequence ID" value="CDG83358.1"/>
    <property type="molecule type" value="Genomic_DNA"/>
</dbReference>
<dbReference type="GO" id="GO:0008610">
    <property type="term" value="P:lipid biosynthetic process"/>
    <property type="evidence" value="ECO:0007669"/>
    <property type="project" value="TreeGrafter"/>
</dbReference>
<gene>
    <name evidence="4" type="primary">lgrE</name>
    <name evidence="4" type="ORF">GJA_2727</name>
</gene>
<evidence type="ECO:0000313" key="4">
    <source>
        <dbReference type="EMBL" id="CDG83358.1"/>
    </source>
</evidence>
<dbReference type="PATRIC" id="fig|1349767.4.peg.4455"/>
<name>W0V7N5_9BURK</name>
<dbReference type="STRING" id="1349767.GJA_2727"/>
<dbReference type="Pfam" id="PF00975">
    <property type="entry name" value="Thioesterase"/>
    <property type="match status" value="1"/>
</dbReference>
<evidence type="ECO:0000313" key="5">
    <source>
        <dbReference type="Proteomes" id="UP000027604"/>
    </source>
</evidence>
<comment type="similarity">
    <text evidence="1">Belongs to the thioesterase family.</text>
</comment>
<keyword evidence="4" id="KW-0560">Oxidoreductase</keyword>
<dbReference type="Proteomes" id="UP000027604">
    <property type="component" value="Chromosome I"/>
</dbReference>
<dbReference type="PANTHER" id="PTHR11487">
    <property type="entry name" value="THIOESTERASE"/>
    <property type="match status" value="1"/>
</dbReference>
<keyword evidence="5" id="KW-1185">Reference proteome</keyword>
<dbReference type="SUPFAM" id="SSF53474">
    <property type="entry name" value="alpha/beta-Hydrolases"/>
    <property type="match status" value="1"/>
</dbReference>
<dbReference type="Gene3D" id="3.40.50.1820">
    <property type="entry name" value="alpha/beta hydrolase"/>
    <property type="match status" value="1"/>
</dbReference>
<feature type="domain" description="Thioesterase" evidence="3">
    <location>
        <begin position="22"/>
        <end position="246"/>
    </location>
</feature>
<dbReference type="RefSeq" id="WP_038492786.1">
    <property type="nucleotide sequence ID" value="NZ_BCTH01000038.1"/>
</dbReference>
<organism evidence="4 5">
    <name type="scientific">Janthinobacterium agaricidamnosum NBRC 102515 = DSM 9628</name>
    <dbReference type="NCBI Taxonomy" id="1349767"/>
    <lineage>
        <taxon>Bacteria</taxon>
        <taxon>Pseudomonadati</taxon>
        <taxon>Pseudomonadota</taxon>
        <taxon>Betaproteobacteria</taxon>
        <taxon>Burkholderiales</taxon>
        <taxon>Oxalobacteraceae</taxon>
        <taxon>Janthinobacterium</taxon>
    </lineage>
</organism>
<dbReference type="eggNOG" id="COG3208">
    <property type="taxonomic scope" value="Bacteria"/>
</dbReference>
<accession>W0V7N5</accession>
<dbReference type="InterPro" id="IPR001031">
    <property type="entry name" value="Thioesterase"/>
</dbReference>
<feature type="transmembrane region" description="Helical" evidence="2">
    <location>
        <begin position="21"/>
        <end position="39"/>
    </location>
</feature>
<protein>
    <submittedName>
        <fullName evidence="4">Linear gramicidin dehydrogenase LgrE</fullName>
        <ecNumber evidence="4">1.1.-.-</ecNumber>
    </submittedName>
</protein>
<keyword evidence="2" id="KW-0812">Transmembrane</keyword>
<evidence type="ECO:0000259" key="3">
    <source>
        <dbReference type="Pfam" id="PF00975"/>
    </source>
</evidence>
<sequence length="254" mass="28203">MNPSINPSAWLLRKPGAPRRLRLYCFCYAGGSAVSFMPWQALLDPAIEVCAIQLPGRGPRLAEAPYEALPPLIETLALMTGAAGELPFAFFGHSLGALIAFELARYHQRHDLPMPRHLFVSGCAAPQHRGVSRQLHALSDDGLIDALKEYNGTPPEILAHRELMQMVLPAIRADFRLVEQYQYRASLPLNIPVTALAGRRDERIGEEEVAGWGKETSLPLAVEWYQGDHFFIHPERDAVLRRISATLAGLLQLL</sequence>
<dbReference type="HOGENOM" id="CLU_070456_1_1_4"/>
<dbReference type="GO" id="GO:0016491">
    <property type="term" value="F:oxidoreductase activity"/>
    <property type="evidence" value="ECO:0007669"/>
    <property type="project" value="UniProtKB-KW"/>
</dbReference>
<evidence type="ECO:0000256" key="1">
    <source>
        <dbReference type="ARBA" id="ARBA00007169"/>
    </source>
</evidence>
<dbReference type="PANTHER" id="PTHR11487:SF0">
    <property type="entry name" value="S-ACYL FATTY ACID SYNTHASE THIOESTERASE, MEDIUM CHAIN"/>
    <property type="match status" value="1"/>
</dbReference>
<dbReference type="KEGG" id="jag:GJA_2727"/>
<keyword evidence="2" id="KW-1133">Transmembrane helix</keyword>
<reference evidence="4 5" key="1">
    <citation type="journal article" date="2015" name="Genome Announc.">
        <title>Genome Sequence of Mushroom Soft-Rot Pathogen Janthinobacterium agaricidamnosum.</title>
        <authorList>
            <person name="Graupner K."/>
            <person name="Lackner G."/>
            <person name="Hertweck C."/>
        </authorList>
    </citation>
    <scope>NUCLEOTIDE SEQUENCE [LARGE SCALE GENOMIC DNA]</scope>
    <source>
        <strain evidence="5">NBRC 102515 / DSM 9628</strain>
    </source>
</reference>
<dbReference type="InterPro" id="IPR012223">
    <property type="entry name" value="TEII"/>
</dbReference>
<dbReference type="EC" id="1.1.-.-" evidence="4"/>
<dbReference type="InterPro" id="IPR029058">
    <property type="entry name" value="AB_hydrolase_fold"/>
</dbReference>
<evidence type="ECO:0000256" key="2">
    <source>
        <dbReference type="SAM" id="Phobius"/>
    </source>
</evidence>
<keyword evidence="2" id="KW-0472">Membrane</keyword>
<proteinExistence type="inferred from homology"/>